<reference evidence="2" key="1">
    <citation type="submission" date="2012-05" db="EMBL/GenBank/DDBJ databases">
        <authorList>
            <person name="Krishnakumar V."/>
            <person name="Cheung F."/>
            <person name="Xiao Y."/>
            <person name="Chan A."/>
            <person name="Moskal W.A."/>
            <person name="Town C.D."/>
        </authorList>
    </citation>
    <scope>NUCLEOTIDE SEQUENCE</scope>
</reference>
<dbReference type="EMBL" id="BT144477">
    <property type="protein sequence ID" value="AFK44271.1"/>
    <property type="molecule type" value="mRNA"/>
</dbReference>
<evidence type="ECO:0008006" key="3">
    <source>
        <dbReference type="Google" id="ProtNLM"/>
    </source>
</evidence>
<keyword evidence="1" id="KW-0812">Transmembrane</keyword>
<name>I3SVH9_MEDTR</name>
<keyword evidence="1" id="KW-0472">Membrane</keyword>
<evidence type="ECO:0000256" key="1">
    <source>
        <dbReference type="SAM" id="Phobius"/>
    </source>
</evidence>
<dbReference type="AlphaFoldDB" id="I3SVH9"/>
<organism evidence="2">
    <name type="scientific">Medicago truncatula</name>
    <name type="common">Barrel medic</name>
    <name type="synonym">Medicago tribuloides</name>
    <dbReference type="NCBI Taxonomy" id="3880"/>
    <lineage>
        <taxon>Eukaryota</taxon>
        <taxon>Viridiplantae</taxon>
        <taxon>Streptophyta</taxon>
        <taxon>Embryophyta</taxon>
        <taxon>Tracheophyta</taxon>
        <taxon>Spermatophyta</taxon>
        <taxon>Magnoliopsida</taxon>
        <taxon>eudicotyledons</taxon>
        <taxon>Gunneridae</taxon>
        <taxon>Pentapetalae</taxon>
        <taxon>rosids</taxon>
        <taxon>fabids</taxon>
        <taxon>Fabales</taxon>
        <taxon>Fabaceae</taxon>
        <taxon>Papilionoideae</taxon>
        <taxon>50 kb inversion clade</taxon>
        <taxon>NPAAA clade</taxon>
        <taxon>Hologalegina</taxon>
        <taxon>IRL clade</taxon>
        <taxon>Trifolieae</taxon>
        <taxon>Medicago</taxon>
    </lineage>
</organism>
<accession>I3SVH9</accession>
<evidence type="ECO:0000313" key="2">
    <source>
        <dbReference type="EMBL" id="AFK44271.1"/>
    </source>
</evidence>
<proteinExistence type="evidence at transcript level"/>
<sequence>MFCLQDCRHPFLISSPVLRTNLMQRTIRIFHPGSSHREQDSLRCRKHCCTLRNIKMNMNINQNTSLSCIDILSCDTLVLNLNIHNEVNNLNIKALPYDVGYFMAVVLLIYVLDIKF</sequence>
<keyword evidence="1" id="KW-1133">Transmembrane helix</keyword>
<protein>
    <recommendedName>
        <fullName evidence="3">Transmembrane protein</fullName>
    </recommendedName>
</protein>
<feature type="transmembrane region" description="Helical" evidence="1">
    <location>
        <begin position="94"/>
        <end position="112"/>
    </location>
</feature>